<gene>
    <name evidence="2" type="ORF">BDQ94DRAFT_164312</name>
</gene>
<dbReference type="AlphaFoldDB" id="A0A3F3PIS2"/>
<feature type="transmembrane region" description="Helical" evidence="1">
    <location>
        <begin position="198"/>
        <end position="218"/>
    </location>
</feature>
<dbReference type="InterPro" id="IPR009571">
    <property type="entry name" value="SUR7/Rim9-like_fungi"/>
</dbReference>
<dbReference type="Proteomes" id="UP000253729">
    <property type="component" value="Unassembled WGS sequence"/>
</dbReference>
<keyword evidence="1" id="KW-0472">Membrane</keyword>
<sequence>MPQLTRNLGQLISIGALSLSFAVLVCLAVVFAGCTSSSSPADLHFLKVNLSDFPEINDIHLRRSIDLSGASSSITDGVTSVAGSVTEGMDSAASEASTAVESIATKASTAAGTAVSQASDALRTLAKELKSELPAYYTVGLWGYCEGNDTQVISCSRPSVSFTFNISGILRSASTEIGELVSTIDEKVLNGYYDVSRAVTSLYISGFVAATLTAVLGIRKTFFDGGSKLLIIFCVLSVALLMSAAIGVSVIYRLTTSAINTILGSFGASASLGGHMLAAAWLAVAFSIISLLAWLIRSCCCCCSN</sequence>
<keyword evidence="1" id="KW-0812">Transmembrane</keyword>
<dbReference type="EMBL" id="KZ852128">
    <property type="protein sequence ID" value="RDH26642.1"/>
    <property type="molecule type" value="Genomic_DNA"/>
</dbReference>
<name>A0A3F3PIS2_9EURO</name>
<dbReference type="GeneID" id="38138331"/>
<evidence type="ECO:0000313" key="2">
    <source>
        <dbReference type="EMBL" id="RDH26642.1"/>
    </source>
</evidence>
<organism evidence="2 3">
    <name type="scientific">Aspergillus welwitschiae</name>
    <dbReference type="NCBI Taxonomy" id="1341132"/>
    <lineage>
        <taxon>Eukaryota</taxon>
        <taxon>Fungi</taxon>
        <taxon>Dikarya</taxon>
        <taxon>Ascomycota</taxon>
        <taxon>Pezizomycotina</taxon>
        <taxon>Eurotiomycetes</taxon>
        <taxon>Eurotiomycetidae</taxon>
        <taxon>Eurotiales</taxon>
        <taxon>Aspergillaceae</taxon>
        <taxon>Aspergillus</taxon>
        <taxon>Aspergillus subgen. Circumdati</taxon>
    </lineage>
</organism>
<proteinExistence type="predicted"/>
<accession>A0A3F3PIS2</accession>
<dbReference type="GO" id="GO:0005886">
    <property type="term" value="C:plasma membrane"/>
    <property type="evidence" value="ECO:0007669"/>
    <property type="project" value="InterPro"/>
</dbReference>
<dbReference type="PANTHER" id="PTHR28019">
    <property type="entry name" value="CELL MEMBRANE PROTEIN YLR413W-RELATED"/>
    <property type="match status" value="1"/>
</dbReference>
<evidence type="ECO:0000256" key="1">
    <source>
        <dbReference type="SAM" id="Phobius"/>
    </source>
</evidence>
<evidence type="ECO:0000313" key="3">
    <source>
        <dbReference type="Proteomes" id="UP000253729"/>
    </source>
</evidence>
<dbReference type="RefSeq" id="XP_026619664.1">
    <property type="nucleotide sequence ID" value="XM_026769975.1"/>
</dbReference>
<reference evidence="2 3" key="1">
    <citation type="submission" date="2018-07" db="EMBL/GenBank/DDBJ databases">
        <title>The genomes of Aspergillus section Nigri reveals drivers in fungal speciation.</title>
        <authorList>
            <consortium name="DOE Joint Genome Institute"/>
            <person name="Vesth T.C."/>
            <person name="Nybo J."/>
            <person name="Theobald S."/>
            <person name="Brandl J."/>
            <person name="Frisvad J.C."/>
            <person name="Nielsen K.F."/>
            <person name="Lyhne E.K."/>
            <person name="Kogle M.E."/>
            <person name="Kuo A."/>
            <person name="Riley R."/>
            <person name="Clum A."/>
            <person name="Nolan M."/>
            <person name="Lipzen A."/>
            <person name="Salamov A."/>
            <person name="Henrissat B."/>
            <person name="Wiebenga A."/>
            <person name="De vries R.P."/>
            <person name="Grigoriev I.V."/>
            <person name="Mortensen U.H."/>
            <person name="Andersen M.R."/>
            <person name="Baker S.E."/>
        </authorList>
    </citation>
    <scope>NUCLEOTIDE SEQUENCE [LARGE SCALE GENOMIC DNA]</scope>
    <source>
        <strain evidence="2 3">CBS 139.54b</strain>
    </source>
</reference>
<keyword evidence="3" id="KW-1185">Reference proteome</keyword>
<feature type="transmembrane region" description="Helical" evidence="1">
    <location>
        <begin position="272"/>
        <end position="296"/>
    </location>
</feature>
<dbReference type="PROSITE" id="PS51257">
    <property type="entry name" value="PROKAR_LIPOPROTEIN"/>
    <property type="match status" value="1"/>
</dbReference>
<protein>
    <submittedName>
        <fullName evidence="2">Actin cortical patch SUR7/pH-response regulator pali</fullName>
    </submittedName>
</protein>
<feature type="transmembrane region" description="Helical" evidence="1">
    <location>
        <begin position="230"/>
        <end position="252"/>
    </location>
</feature>
<dbReference type="Pfam" id="PF06687">
    <property type="entry name" value="SUR7"/>
    <property type="match status" value="1"/>
</dbReference>
<dbReference type="InterPro" id="IPR052413">
    <property type="entry name" value="SUR7_domain"/>
</dbReference>
<dbReference type="GO" id="GO:0031505">
    <property type="term" value="P:fungal-type cell wall organization"/>
    <property type="evidence" value="ECO:0007669"/>
    <property type="project" value="TreeGrafter"/>
</dbReference>
<keyword evidence="1" id="KW-1133">Transmembrane helix</keyword>
<dbReference type="PANTHER" id="PTHR28019:SF3">
    <property type="entry name" value="INTEGRAL MEMBRANE PROTEIN (AFU_ORTHOLOGUE AFUA_6G07470)"/>
    <property type="match status" value="1"/>
</dbReference>
<dbReference type="GO" id="GO:0051285">
    <property type="term" value="C:cell cortex of cell tip"/>
    <property type="evidence" value="ECO:0007669"/>
    <property type="project" value="TreeGrafter"/>
</dbReference>